<dbReference type="CDD" id="cd05247">
    <property type="entry name" value="UDP_G4E_1_SDR_e"/>
    <property type="match status" value="1"/>
</dbReference>
<accession>K2GKN5</accession>
<dbReference type="PATRIC" id="fig|1231392.3.peg.2547"/>
<keyword evidence="7 10" id="KW-0520">NAD</keyword>
<evidence type="ECO:0000256" key="6">
    <source>
        <dbReference type="ARBA" id="ARBA00018569"/>
    </source>
</evidence>
<evidence type="ECO:0000256" key="2">
    <source>
        <dbReference type="ARBA" id="ARBA00001911"/>
    </source>
</evidence>
<dbReference type="GO" id="GO:0003978">
    <property type="term" value="F:UDP-glucose 4-epimerase activity"/>
    <property type="evidence" value="ECO:0007669"/>
    <property type="project" value="UniProtKB-UniRule"/>
</dbReference>
<dbReference type="NCBIfam" id="TIGR01179">
    <property type="entry name" value="galE"/>
    <property type="match status" value="1"/>
</dbReference>
<dbReference type="eggNOG" id="COG1087">
    <property type="taxonomic scope" value="Bacteria"/>
</dbReference>
<dbReference type="InterPro" id="IPR005886">
    <property type="entry name" value="UDP_G4E"/>
</dbReference>
<dbReference type="Proteomes" id="UP000006765">
    <property type="component" value="Unassembled WGS sequence"/>
</dbReference>
<evidence type="ECO:0000256" key="10">
    <source>
        <dbReference type="RuleBase" id="RU366046"/>
    </source>
</evidence>
<dbReference type="Gene3D" id="3.40.50.720">
    <property type="entry name" value="NAD(P)-binding Rossmann-like Domain"/>
    <property type="match status" value="1"/>
</dbReference>
<comment type="cofactor">
    <cofactor evidence="2 10">
        <name>NAD(+)</name>
        <dbReference type="ChEBI" id="CHEBI:57540"/>
    </cofactor>
</comment>
<keyword evidence="8 10" id="KW-0413">Isomerase</keyword>
<dbReference type="STRING" id="1231392.OCGS_2533"/>
<dbReference type="PANTHER" id="PTHR43725">
    <property type="entry name" value="UDP-GLUCOSE 4-EPIMERASE"/>
    <property type="match status" value="1"/>
</dbReference>
<evidence type="ECO:0000256" key="8">
    <source>
        <dbReference type="ARBA" id="ARBA00023235"/>
    </source>
</evidence>
<evidence type="ECO:0000256" key="9">
    <source>
        <dbReference type="ARBA" id="ARBA00023277"/>
    </source>
</evidence>
<evidence type="ECO:0000256" key="7">
    <source>
        <dbReference type="ARBA" id="ARBA00023027"/>
    </source>
</evidence>
<keyword evidence="13" id="KW-1185">Reference proteome</keyword>
<evidence type="ECO:0000313" key="13">
    <source>
        <dbReference type="Proteomes" id="UP000006765"/>
    </source>
</evidence>
<reference evidence="12 13" key="1">
    <citation type="journal article" date="2012" name="J. Bacteriol.">
        <title>Draft Genome Sequence of Oceaniovalibus guishaninsula JLT2003T.</title>
        <authorList>
            <person name="Tang K."/>
            <person name="Liu K."/>
            <person name="Jiao N."/>
        </authorList>
    </citation>
    <scope>NUCLEOTIDE SEQUENCE [LARGE SCALE GENOMIC DNA]</scope>
    <source>
        <strain evidence="12 13">JLT2003</strain>
    </source>
</reference>
<feature type="domain" description="NAD-dependent epimerase/dehydratase" evidence="11">
    <location>
        <begin position="8"/>
        <end position="256"/>
    </location>
</feature>
<comment type="caution">
    <text evidence="12">The sequence shown here is derived from an EMBL/GenBank/DDBJ whole genome shotgun (WGS) entry which is preliminary data.</text>
</comment>
<dbReference type="Pfam" id="PF01370">
    <property type="entry name" value="Epimerase"/>
    <property type="match status" value="1"/>
</dbReference>
<gene>
    <name evidence="12" type="ORF">OCGS_2533</name>
</gene>
<dbReference type="GO" id="GO:0033499">
    <property type="term" value="P:galactose catabolic process via UDP-galactose, Leloir pathway"/>
    <property type="evidence" value="ECO:0007669"/>
    <property type="project" value="TreeGrafter"/>
</dbReference>
<name>K2GKN5_9RHOB</name>
<dbReference type="SUPFAM" id="SSF51735">
    <property type="entry name" value="NAD(P)-binding Rossmann-fold domains"/>
    <property type="match status" value="1"/>
</dbReference>
<comment type="pathway">
    <text evidence="3 10">Carbohydrate metabolism; galactose metabolism.</text>
</comment>
<comment type="similarity">
    <text evidence="4 10">Belongs to the NAD(P)-dependent epimerase/dehydratase family.</text>
</comment>
<dbReference type="OrthoDB" id="9801785at2"/>
<dbReference type="EC" id="5.1.3.2" evidence="5 10"/>
<dbReference type="InterPro" id="IPR036291">
    <property type="entry name" value="NAD(P)-bd_dom_sf"/>
</dbReference>
<dbReference type="UniPathway" id="UPA00214"/>
<evidence type="ECO:0000313" key="12">
    <source>
        <dbReference type="EMBL" id="EKE43341.1"/>
    </source>
</evidence>
<dbReference type="RefSeq" id="WP_007427685.1">
    <property type="nucleotide sequence ID" value="NZ_AMGO01000062.1"/>
</dbReference>
<sequence length="331" mass="36097">MTDDRPVILVSGGAGYIGSHACKVLSQRGYLPVTLDNLATGWRDAVRFGPFEQADLLDRKAVDRVFQAYKPRAVMHFAALSDVGESAREPGRYWRVNVGGSLNLIEAAIAAGCLNFVFSSTCATYGEQDGVVLDEDCAQAPINSYGASKRAIEDMLRNFEASHGLRHVVFRYFNVAGADPEGEVGEFHRPETHLVPLMLDAIDGKRPALTLHGTDYDTPDGTCIRDYVHVMDLVDAHVRGLKWLEDGHASRVFNLGTGQGFSVREVIARSASVTNRPVPVTEGPRRAGDATALVSGSRRAEAELGWRPARSTLESMIADAWRWHQGPGYSA</sequence>
<evidence type="ECO:0000256" key="4">
    <source>
        <dbReference type="ARBA" id="ARBA00007637"/>
    </source>
</evidence>
<organism evidence="12 13">
    <name type="scientific">Oceaniovalibus guishaninsula JLT2003</name>
    <dbReference type="NCBI Taxonomy" id="1231392"/>
    <lineage>
        <taxon>Bacteria</taxon>
        <taxon>Pseudomonadati</taxon>
        <taxon>Pseudomonadota</taxon>
        <taxon>Alphaproteobacteria</taxon>
        <taxon>Rhodobacterales</taxon>
        <taxon>Roseobacteraceae</taxon>
        <taxon>Oceaniovalibus</taxon>
    </lineage>
</organism>
<evidence type="ECO:0000256" key="3">
    <source>
        <dbReference type="ARBA" id="ARBA00004947"/>
    </source>
</evidence>
<dbReference type="AlphaFoldDB" id="K2GKN5"/>
<proteinExistence type="inferred from homology"/>
<dbReference type="EMBL" id="AMGO01000062">
    <property type="protein sequence ID" value="EKE43341.1"/>
    <property type="molecule type" value="Genomic_DNA"/>
</dbReference>
<evidence type="ECO:0000256" key="5">
    <source>
        <dbReference type="ARBA" id="ARBA00013189"/>
    </source>
</evidence>
<dbReference type="InterPro" id="IPR001509">
    <property type="entry name" value="Epimerase_deHydtase"/>
</dbReference>
<protein>
    <recommendedName>
        <fullName evidence="6 10">UDP-glucose 4-epimerase</fullName>
        <ecNumber evidence="5 10">5.1.3.2</ecNumber>
    </recommendedName>
</protein>
<comment type="catalytic activity">
    <reaction evidence="1 10">
        <text>UDP-alpha-D-glucose = UDP-alpha-D-galactose</text>
        <dbReference type="Rhea" id="RHEA:22168"/>
        <dbReference type="ChEBI" id="CHEBI:58885"/>
        <dbReference type="ChEBI" id="CHEBI:66914"/>
        <dbReference type="EC" id="5.1.3.2"/>
    </reaction>
</comment>
<dbReference type="PANTHER" id="PTHR43725:SF53">
    <property type="entry name" value="UDP-ARABINOSE 4-EPIMERASE 1"/>
    <property type="match status" value="1"/>
</dbReference>
<dbReference type="Gene3D" id="3.90.25.10">
    <property type="entry name" value="UDP-galactose 4-epimerase, domain 1"/>
    <property type="match status" value="1"/>
</dbReference>
<evidence type="ECO:0000259" key="11">
    <source>
        <dbReference type="Pfam" id="PF01370"/>
    </source>
</evidence>
<evidence type="ECO:0000256" key="1">
    <source>
        <dbReference type="ARBA" id="ARBA00000083"/>
    </source>
</evidence>
<keyword evidence="9 10" id="KW-0119">Carbohydrate metabolism</keyword>
<comment type="subunit">
    <text evidence="10">Homodimer.</text>
</comment>